<dbReference type="InterPro" id="IPR050267">
    <property type="entry name" value="Anti-sigma-factor_SerPK"/>
</dbReference>
<dbReference type="PANTHER" id="PTHR35526">
    <property type="entry name" value="ANTI-SIGMA-F FACTOR RSBW-RELATED"/>
    <property type="match status" value="1"/>
</dbReference>
<dbReference type="RefSeq" id="WP_187243325.1">
    <property type="nucleotide sequence ID" value="NZ_BAAAOK010000069.1"/>
</dbReference>
<organism evidence="1 2">
    <name type="scientific">Actinomadura alba</name>
    <dbReference type="NCBI Taxonomy" id="406431"/>
    <lineage>
        <taxon>Bacteria</taxon>
        <taxon>Bacillati</taxon>
        <taxon>Actinomycetota</taxon>
        <taxon>Actinomycetes</taxon>
        <taxon>Streptosporangiales</taxon>
        <taxon>Thermomonosporaceae</taxon>
        <taxon>Actinomadura</taxon>
    </lineage>
</organism>
<evidence type="ECO:0000313" key="2">
    <source>
        <dbReference type="Proteomes" id="UP000805614"/>
    </source>
</evidence>
<evidence type="ECO:0000313" key="1">
    <source>
        <dbReference type="EMBL" id="MBC6466325.1"/>
    </source>
</evidence>
<sequence length="283" mass="30955">MQIPFTESAPRNGKNFDLTNGGCSAWALPADETCAAAGRSWLGRELLAIGMPRDAVHDVTLATSELVTNGLRHGIGGGQWRGDTTPPVPAHLELWAYRRVTPESRLVVKVFDPLPGWRRPGPEQAGLYADSGRGTRIVEALSRRWGWHLTRSRLATQPICGKVAWFYVSMDGRREQAPRLPVRQAAQALLAELASRGITRLQCHHSTGHSLVALPGLTVWAEQPGIFRWHDPTGHPGEYIHTPITDLVDVVEEAVRIHEYAAAVEAAKAGTRQGQDTPGNGDR</sequence>
<keyword evidence="2" id="KW-1185">Reference proteome</keyword>
<dbReference type="Proteomes" id="UP000805614">
    <property type="component" value="Unassembled WGS sequence"/>
</dbReference>
<name>A0ABR7LNA3_9ACTN</name>
<dbReference type="PANTHER" id="PTHR35526:SF3">
    <property type="entry name" value="ANTI-SIGMA-F FACTOR RSBW"/>
    <property type="match status" value="1"/>
</dbReference>
<comment type="caution">
    <text evidence="1">The sequence shown here is derived from an EMBL/GenBank/DDBJ whole genome shotgun (WGS) entry which is preliminary data.</text>
</comment>
<dbReference type="GO" id="GO:0005524">
    <property type="term" value="F:ATP binding"/>
    <property type="evidence" value="ECO:0007669"/>
    <property type="project" value="UniProtKB-KW"/>
</dbReference>
<dbReference type="EMBL" id="JABVEC010000007">
    <property type="protein sequence ID" value="MBC6466325.1"/>
    <property type="molecule type" value="Genomic_DNA"/>
</dbReference>
<accession>A0ABR7LNA3</accession>
<reference evidence="1 2" key="1">
    <citation type="submission" date="2020-06" db="EMBL/GenBank/DDBJ databases">
        <title>Actinomadura xiongansis sp. nov., isolated from soil of Baiyangdian.</title>
        <authorList>
            <person name="Zhang X."/>
        </authorList>
    </citation>
    <scope>NUCLEOTIDE SEQUENCE [LARGE SCALE GENOMIC DNA]</scope>
    <source>
        <strain evidence="1 2">HBUM206468</strain>
    </source>
</reference>
<proteinExistence type="predicted"/>
<protein>
    <submittedName>
        <fullName evidence="1">ATP-binding protein</fullName>
    </submittedName>
</protein>
<keyword evidence="1" id="KW-0067">ATP-binding</keyword>
<dbReference type="CDD" id="cd16936">
    <property type="entry name" value="HATPase_RsbW-like"/>
    <property type="match status" value="1"/>
</dbReference>
<dbReference type="InterPro" id="IPR036890">
    <property type="entry name" value="HATPase_C_sf"/>
</dbReference>
<keyword evidence="1" id="KW-0547">Nucleotide-binding</keyword>
<gene>
    <name evidence="1" type="ORF">HKK74_12545</name>
</gene>
<dbReference type="Gene3D" id="3.30.565.10">
    <property type="entry name" value="Histidine kinase-like ATPase, C-terminal domain"/>
    <property type="match status" value="1"/>
</dbReference>